<keyword evidence="4 7" id="KW-0812">Transmembrane</keyword>
<dbReference type="InterPro" id="IPR047692">
    <property type="entry name" value="T4P_ComGB"/>
</dbReference>
<evidence type="ECO:0000256" key="2">
    <source>
        <dbReference type="ARBA" id="ARBA00005745"/>
    </source>
</evidence>
<sequence>MALLIIKHLRKKKKINLSKKEQQGFIQLLADLLSNGFTIKESLLFMKKSRSVQKDSIDFLLDFMERGDPLHNGLAELGVQGTIITQIEFAQTHGDLVGTLKKIKQHLKIMEKQRQNFYKVISYPVLLLLFLTVVLISIRQILLPQLMANGTIQANNIGILFIQQSPYFILSFLFSMVVLIVLIRWFFRKKTYLQKAVYISKLPVLGSFYREYTSAFFALEWGKLFSQGLEIKTVIHLMQIIDQRSLMSELSEKIEEQSMLGQTIYEQLPKFSFFSPELSLIIQQGQVKGNLGKELILYSEICWRHFFKRIEKLIQWIQPIIFLVVALLVVSIYAAMLLPIYGGMEEFL</sequence>
<feature type="domain" description="Type II secretion system protein GspF" evidence="8">
    <location>
        <begin position="217"/>
        <end position="339"/>
    </location>
</feature>
<protein>
    <recommendedName>
        <fullName evidence="8">Type II secretion system protein GspF domain-containing protein</fullName>
    </recommendedName>
</protein>
<dbReference type="RefSeq" id="WP_208927101.1">
    <property type="nucleotide sequence ID" value="NZ_CP013655.1"/>
</dbReference>
<accession>A0A0U2XBD1</accession>
<dbReference type="InterPro" id="IPR003004">
    <property type="entry name" value="GspF/PilC"/>
</dbReference>
<dbReference type="STRING" id="118060.ATZ35_09830"/>
<evidence type="ECO:0000259" key="8">
    <source>
        <dbReference type="Pfam" id="PF00482"/>
    </source>
</evidence>
<keyword evidence="10" id="KW-1185">Reference proteome</keyword>
<dbReference type="PANTHER" id="PTHR30012:SF0">
    <property type="entry name" value="TYPE II SECRETION SYSTEM PROTEIN F-RELATED"/>
    <property type="match status" value="1"/>
</dbReference>
<name>A0A0U2XBD1_9ENTE</name>
<evidence type="ECO:0000256" key="1">
    <source>
        <dbReference type="ARBA" id="ARBA00004651"/>
    </source>
</evidence>
<evidence type="ECO:0000256" key="7">
    <source>
        <dbReference type="SAM" id="Phobius"/>
    </source>
</evidence>
<keyword evidence="5 7" id="KW-1133">Transmembrane helix</keyword>
<keyword evidence="3" id="KW-1003">Cell membrane</keyword>
<evidence type="ECO:0000313" key="10">
    <source>
        <dbReference type="Proteomes" id="UP000067523"/>
    </source>
</evidence>
<dbReference type="InterPro" id="IPR042094">
    <property type="entry name" value="T2SS_GspF_sf"/>
</dbReference>
<proteinExistence type="inferred from homology"/>
<gene>
    <name evidence="9" type="ORF">ATZ35_09830</name>
</gene>
<dbReference type="Pfam" id="PF00482">
    <property type="entry name" value="T2SSF"/>
    <property type="match status" value="2"/>
</dbReference>
<feature type="transmembrane region" description="Helical" evidence="7">
    <location>
        <begin position="167"/>
        <end position="187"/>
    </location>
</feature>
<dbReference type="NCBIfam" id="NF041012">
    <property type="entry name" value="T4P_ComGB"/>
    <property type="match status" value="1"/>
</dbReference>
<dbReference type="AlphaFoldDB" id="A0A0U2XBD1"/>
<dbReference type="InterPro" id="IPR018076">
    <property type="entry name" value="T2SS_GspF_dom"/>
</dbReference>
<dbReference type="KEGG" id="erx:ATZ35_09830"/>
<dbReference type="PANTHER" id="PTHR30012">
    <property type="entry name" value="GENERAL SECRETION PATHWAY PROTEIN"/>
    <property type="match status" value="1"/>
</dbReference>
<dbReference type="Gene3D" id="1.20.81.30">
    <property type="entry name" value="Type II secretion system (T2SS), domain F"/>
    <property type="match status" value="2"/>
</dbReference>
<reference evidence="10" key="1">
    <citation type="submission" date="2015-12" db="EMBL/GenBank/DDBJ databases">
        <authorList>
            <person name="Lauer A."/>
            <person name="Humrighouse B."/>
            <person name="Loparev V."/>
            <person name="Shewmaker P.L."/>
            <person name="Whitney A.M."/>
            <person name="McLaughlin R.W."/>
        </authorList>
    </citation>
    <scope>NUCLEOTIDE SEQUENCE [LARGE SCALE GENOMIC DNA]</scope>
    <source>
        <strain evidence="10">LMG 26678</strain>
    </source>
</reference>
<evidence type="ECO:0000256" key="5">
    <source>
        <dbReference type="ARBA" id="ARBA00022989"/>
    </source>
</evidence>
<feature type="domain" description="Type II secretion system protein GspF" evidence="8">
    <location>
        <begin position="25"/>
        <end position="144"/>
    </location>
</feature>
<comment type="subcellular location">
    <subcellularLocation>
        <location evidence="1">Cell membrane</location>
        <topology evidence="1">Multi-pass membrane protein</topology>
    </subcellularLocation>
</comment>
<organism evidence="9 10">
    <name type="scientific">Enterococcus rotai</name>
    <dbReference type="NCBI Taxonomy" id="118060"/>
    <lineage>
        <taxon>Bacteria</taxon>
        <taxon>Bacillati</taxon>
        <taxon>Bacillota</taxon>
        <taxon>Bacilli</taxon>
        <taxon>Lactobacillales</taxon>
        <taxon>Enterococcaceae</taxon>
        <taxon>Enterococcus</taxon>
    </lineage>
</organism>
<evidence type="ECO:0000256" key="6">
    <source>
        <dbReference type="ARBA" id="ARBA00023136"/>
    </source>
</evidence>
<evidence type="ECO:0000256" key="3">
    <source>
        <dbReference type="ARBA" id="ARBA00022475"/>
    </source>
</evidence>
<feature type="transmembrane region" description="Helical" evidence="7">
    <location>
        <begin position="117"/>
        <end position="138"/>
    </location>
</feature>
<evidence type="ECO:0000313" key="9">
    <source>
        <dbReference type="EMBL" id="ALS37440.1"/>
    </source>
</evidence>
<comment type="similarity">
    <text evidence="2">Belongs to the GSP F family.</text>
</comment>
<dbReference type="Proteomes" id="UP000067523">
    <property type="component" value="Chromosome"/>
</dbReference>
<dbReference type="GO" id="GO:0005886">
    <property type="term" value="C:plasma membrane"/>
    <property type="evidence" value="ECO:0007669"/>
    <property type="project" value="UniProtKB-SubCell"/>
</dbReference>
<feature type="transmembrane region" description="Helical" evidence="7">
    <location>
        <begin position="316"/>
        <end position="341"/>
    </location>
</feature>
<evidence type="ECO:0000256" key="4">
    <source>
        <dbReference type="ARBA" id="ARBA00022692"/>
    </source>
</evidence>
<dbReference type="EMBL" id="CP013655">
    <property type="protein sequence ID" value="ALS37440.1"/>
    <property type="molecule type" value="Genomic_DNA"/>
</dbReference>
<keyword evidence="6 7" id="KW-0472">Membrane</keyword>